<dbReference type="Proteomes" id="UP000684084">
    <property type="component" value="Unassembled WGS sequence"/>
</dbReference>
<reference evidence="3 6" key="1">
    <citation type="submission" date="2016-04" db="EMBL/GenBank/DDBJ databases">
        <title>Genome analyses suggest a sexual origin of heterokaryosis in a supposedly ancient asexual fungus.</title>
        <authorList>
            <person name="Ropars J."/>
            <person name="Sedzielewska K."/>
            <person name="Noel J."/>
            <person name="Charron P."/>
            <person name="Farinelli L."/>
            <person name="Marton T."/>
            <person name="Kruger M."/>
            <person name="Pelin A."/>
            <person name="Brachmann A."/>
            <person name="Corradi N."/>
        </authorList>
    </citation>
    <scope>NUCLEOTIDE SEQUENCE [LARGE SCALE GENOMIC DNA]</scope>
    <source>
        <strain evidence="3 6">A5</strain>
    </source>
</reference>
<dbReference type="VEuPathDB" id="FungiDB:FUN_000324"/>
<feature type="signal peptide" evidence="1">
    <location>
        <begin position="1"/>
        <end position="23"/>
    </location>
</feature>
<dbReference type="EMBL" id="LLXH01002158">
    <property type="protein sequence ID" value="PKC56406.1"/>
    <property type="molecule type" value="Genomic_DNA"/>
</dbReference>
<sequence length="165" mass="18572">MMKSNKYFVFVISLSLMFNVASALQVTYDCNNDTSAKLTNAQWSFDSNNLPVITTTFQGPDPVQAIDSFKISPPNDFSLEHAYYIYVVDPIFMNGYGSDMFNGTKSTYVGSNPHTMQIPYNPRNLPPSGTMVMISSTVYHGCHRDNEDSEISCKICVWGLFRYVP</sequence>
<dbReference type="Proteomes" id="UP000232688">
    <property type="component" value="Unassembled WGS sequence"/>
</dbReference>
<feature type="chain" id="PRO_5014143220" evidence="1">
    <location>
        <begin position="24"/>
        <end position="165"/>
    </location>
</feature>
<dbReference type="VEuPathDB" id="FungiDB:RhiirFUN_017698"/>
<evidence type="ECO:0000256" key="1">
    <source>
        <dbReference type="SAM" id="SignalP"/>
    </source>
</evidence>
<name>A0A2I1FQC4_9GLOM</name>
<evidence type="ECO:0000313" key="4">
    <source>
        <dbReference type="EMBL" id="PKC56406.1"/>
    </source>
</evidence>
<protein>
    <submittedName>
        <fullName evidence="4">Uncharacterized protein</fullName>
    </submittedName>
</protein>
<organism evidence="4 5">
    <name type="scientific">Rhizophagus irregularis</name>
    <dbReference type="NCBI Taxonomy" id="588596"/>
    <lineage>
        <taxon>Eukaryota</taxon>
        <taxon>Fungi</taxon>
        <taxon>Fungi incertae sedis</taxon>
        <taxon>Mucoromycota</taxon>
        <taxon>Glomeromycotina</taxon>
        <taxon>Glomeromycetes</taxon>
        <taxon>Glomerales</taxon>
        <taxon>Glomeraceae</taxon>
        <taxon>Rhizophagus</taxon>
    </lineage>
</organism>
<evidence type="ECO:0000313" key="2">
    <source>
        <dbReference type="EMBL" id="CAB5359887.1"/>
    </source>
</evidence>
<evidence type="ECO:0000313" key="3">
    <source>
        <dbReference type="EMBL" id="PKB98785.1"/>
    </source>
</evidence>
<dbReference type="AlphaFoldDB" id="A0A2I1FQC4"/>
<reference evidence="3 6" key="2">
    <citation type="submission" date="2017-09" db="EMBL/GenBank/DDBJ databases">
        <title>Extensive intraspecific genome diversity in a model arbuscular mycorrhizal fungus.</title>
        <authorList>
            <person name="Chen E.C."/>
            <person name="Morin E."/>
            <person name="Beaudet D."/>
            <person name="Noel J."/>
            <person name="Ndikumana S."/>
            <person name="Charron P."/>
            <person name="St-Onge C."/>
            <person name="Giorgi J."/>
            <person name="Grigoriev I.V."/>
            <person name="Roux C."/>
            <person name="Martin F.M."/>
            <person name="Corradi N."/>
        </authorList>
    </citation>
    <scope>NUCLEOTIDE SEQUENCE [LARGE SCALE GENOMIC DNA]</scope>
    <source>
        <strain evidence="3 6">A5</strain>
    </source>
</reference>
<gene>
    <name evidence="2" type="ORF">CHRIB12_LOCUS7966</name>
    <name evidence="4" type="ORF">RhiirA1_402165</name>
    <name evidence="3" type="ORF">RhiirA5_383667</name>
</gene>
<reference evidence="4 5" key="4">
    <citation type="submission" date="2017-10" db="EMBL/GenBank/DDBJ databases">
        <title>Genome analyses suggest a sexual origin of heterokaryosis in a supposedly ancient asexual fungus.</title>
        <authorList>
            <person name="Corradi N."/>
            <person name="Sedzielewska K."/>
            <person name="Noel J."/>
            <person name="Charron P."/>
            <person name="Farinelli L."/>
            <person name="Marton T."/>
            <person name="Kruger M."/>
            <person name="Pelin A."/>
            <person name="Brachmann A."/>
            <person name="Corradi N."/>
        </authorList>
    </citation>
    <scope>NUCLEOTIDE SEQUENCE [LARGE SCALE GENOMIC DNA]</scope>
    <source>
        <strain evidence="4 5">A1</strain>
    </source>
</reference>
<dbReference type="EMBL" id="LLXJ01002468">
    <property type="protein sequence ID" value="PKB98785.1"/>
    <property type="molecule type" value="Genomic_DNA"/>
</dbReference>
<dbReference type="VEuPathDB" id="FungiDB:RhiirA1_402165"/>
<evidence type="ECO:0000313" key="6">
    <source>
        <dbReference type="Proteomes" id="UP000232722"/>
    </source>
</evidence>
<reference evidence="2" key="5">
    <citation type="submission" date="2020-05" db="EMBL/GenBank/DDBJ databases">
        <authorList>
            <person name="Rincon C."/>
            <person name="Sanders R I."/>
            <person name="Robbins C."/>
            <person name="Chaturvedi A."/>
        </authorList>
    </citation>
    <scope>NUCLEOTIDE SEQUENCE</scope>
    <source>
        <strain evidence="2">CHB12</strain>
    </source>
</reference>
<reference evidence="4 5" key="3">
    <citation type="submission" date="2017-10" db="EMBL/GenBank/DDBJ databases">
        <title>Extensive intraspecific genome diversity in a model arbuscular mycorrhizal fungus.</title>
        <authorList>
            <person name="Chen E.C.H."/>
            <person name="Morin E."/>
            <person name="Baudet D."/>
            <person name="Noel J."/>
            <person name="Ndikumana S."/>
            <person name="Charron P."/>
            <person name="St-Onge C."/>
            <person name="Giorgi J."/>
            <person name="Grigoriev I.V."/>
            <person name="Roux C."/>
            <person name="Martin F.M."/>
            <person name="Corradi N."/>
        </authorList>
    </citation>
    <scope>NUCLEOTIDE SEQUENCE [LARGE SCALE GENOMIC DNA]</scope>
    <source>
        <strain evidence="4 5">A1</strain>
    </source>
</reference>
<proteinExistence type="predicted"/>
<dbReference type="OrthoDB" id="2303499at2759"/>
<comment type="caution">
    <text evidence="4">The sequence shown here is derived from an EMBL/GenBank/DDBJ whole genome shotgun (WGS) entry which is preliminary data.</text>
</comment>
<accession>A0A2I1FQC4</accession>
<dbReference type="Proteomes" id="UP000232722">
    <property type="component" value="Unassembled WGS sequence"/>
</dbReference>
<evidence type="ECO:0000313" key="5">
    <source>
        <dbReference type="Proteomes" id="UP000232688"/>
    </source>
</evidence>
<keyword evidence="1" id="KW-0732">Signal</keyword>
<dbReference type="EMBL" id="CAGKOT010000014">
    <property type="protein sequence ID" value="CAB5359887.1"/>
    <property type="molecule type" value="Genomic_DNA"/>
</dbReference>